<evidence type="ECO:0008006" key="4">
    <source>
        <dbReference type="Google" id="ProtNLM"/>
    </source>
</evidence>
<name>A0A4Q9GY88_9MICO</name>
<sequence length="138" mass="13611">MKLTARTSSVIAGAAISLMLLTGCAGGQSKLEACTILKDGLLEVNTALSDSVGDLQADPEAAADGMKSAADDFETAVAKITNSDVKGPADAAAGSITDFSDAIGEYAADPENADINAVSDSAAAVADAVTPLQTTCSA</sequence>
<keyword evidence="1" id="KW-0732">Signal</keyword>
<proteinExistence type="predicted"/>
<dbReference type="EMBL" id="SISG01000001">
    <property type="protein sequence ID" value="TBN57743.1"/>
    <property type="molecule type" value="Genomic_DNA"/>
</dbReference>
<organism evidence="2 3">
    <name type="scientific">Glaciihabitans arcticus</name>
    <dbReference type="NCBI Taxonomy" id="2668039"/>
    <lineage>
        <taxon>Bacteria</taxon>
        <taxon>Bacillati</taxon>
        <taxon>Actinomycetota</taxon>
        <taxon>Actinomycetes</taxon>
        <taxon>Micrococcales</taxon>
        <taxon>Microbacteriaceae</taxon>
        <taxon>Glaciihabitans</taxon>
    </lineage>
</organism>
<evidence type="ECO:0000313" key="3">
    <source>
        <dbReference type="Proteomes" id="UP000294194"/>
    </source>
</evidence>
<reference evidence="3" key="1">
    <citation type="submission" date="2019-02" db="EMBL/GenBank/DDBJ databases">
        <title>Glaciihabitans arcticus sp. nov., a psychrotolerant bacterium isolated from polar soil.</title>
        <authorList>
            <person name="Dahal R.H."/>
        </authorList>
    </citation>
    <scope>NUCLEOTIDE SEQUENCE [LARGE SCALE GENOMIC DNA]</scope>
    <source>
        <strain evidence="3">RP-3-7</strain>
    </source>
</reference>
<dbReference type="PROSITE" id="PS51257">
    <property type="entry name" value="PROKAR_LIPOPROTEIN"/>
    <property type="match status" value="1"/>
</dbReference>
<dbReference type="RefSeq" id="WP_130981854.1">
    <property type="nucleotide sequence ID" value="NZ_SISG01000001.1"/>
</dbReference>
<comment type="caution">
    <text evidence="2">The sequence shown here is derived from an EMBL/GenBank/DDBJ whole genome shotgun (WGS) entry which is preliminary data.</text>
</comment>
<protein>
    <recommendedName>
        <fullName evidence="4">Secreted protein</fullName>
    </recommendedName>
</protein>
<evidence type="ECO:0000256" key="1">
    <source>
        <dbReference type="SAM" id="SignalP"/>
    </source>
</evidence>
<evidence type="ECO:0000313" key="2">
    <source>
        <dbReference type="EMBL" id="TBN57743.1"/>
    </source>
</evidence>
<dbReference type="Proteomes" id="UP000294194">
    <property type="component" value="Unassembled WGS sequence"/>
</dbReference>
<accession>A0A4Q9GY88</accession>
<dbReference type="AlphaFoldDB" id="A0A4Q9GY88"/>
<gene>
    <name evidence="2" type="ORF">EYE40_10290</name>
</gene>
<feature type="chain" id="PRO_5020423539" description="Secreted protein" evidence="1">
    <location>
        <begin position="28"/>
        <end position="138"/>
    </location>
</feature>
<feature type="signal peptide" evidence="1">
    <location>
        <begin position="1"/>
        <end position="27"/>
    </location>
</feature>
<keyword evidence="3" id="KW-1185">Reference proteome</keyword>